<dbReference type="EC" id="2.7.4.3" evidence="10"/>
<feature type="binding site" evidence="10">
    <location>
        <position position="22"/>
    </location>
    <ligand>
        <name>ATP</name>
        <dbReference type="ChEBI" id="CHEBI:30616"/>
    </ligand>
</feature>
<keyword evidence="3 10" id="KW-0690">Ribosome biogenesis</keyword>
<keyword evidence="4 10" id="KW-0698">rRNA processing</keyword>
<feature type="binding site" evidence="10">
    <location>
        <position position="21"/>
    </location>
    <ligand>
        <name>ATP</name>
        <dbReference type="ChEBI" id="CHEBI:30616"/>
    </ligand>
</feature>
<comment type="subunit">
    <text evidence="10">Interacts with small ribosomal subunit protein uS11. Not a structural component of 43S pre-ribosomes, but transiently interacts with them by binding to uS11.</text>
</comment>
<gene>
    <name evidence="11" type="ORF">DB88DRAFT_458477</name>
</gene>
<dbReference type="GO" id="GO:0005524">
    <property type="term" value="F:ATP binding"/>
    <property type="evidence" value="ECO:0007669"/>
    <property type="project" value="UniProtKB-KW"/>
</dbReference>
<evidence type="ECO:0000313" key="12">
    <source>
        <dbReference type="Proteomes" id="UP001182556"/>
    </source>
</evidence>
<evidence type="ECO:0000256" key="8">
    <source>
        <dbReference type="ARBA" id="ARBA00022840"/>
    </source>
</evidence>
<dbReference type="FunFam" id="3.40.50.300:FF:000372">
    <property type="entry name" value="Adenylate kinase isoenzyme 6 homolog"/>
    <property type="match status" value="1"/>
</dbReference>
<sequence length="194" mass="22233">MTTHHPRQFPIVLITGTPGTGKTLHSSLLHADLESSETPMVHLNIGDIVKEKGFHEGFDEEWQSYTVDEDRLLDYLEEVVNPPDGPASTGFILDHHDPGLFPERWVDLVVVLTCNNGILHERLTERNYPENKLTENITAEIMMTCLTEARESYDENIIVELKSDDGETDENVGRIVSWIEQWRKDRLEGKHDEE</sequence>
<evidence type="ECO:0000256" key="7">
    <source>
        <dbReference type="ARBA" id="ARBA00022777"/>
    </source>
</evidence>
<feature type="region of interest" description="LID" evidence="10">
    <location>
        <begin position="125"/>
        <end position="135"/>
    </location>
</feature>
<dbReference type="GO" id="GO:0004017">
    <property type="term" value="F:AMP kinase activity"/>
    <property type="evidence" value="ECO:0007669"/>
    <property type="project" value="UniProtKB-UniRule"/>
</dbReference>
<keyword evidence="7 10" id="KW-0418">Kinase</keyword>
<keyword evidence="8 10" id="KW-0067">ATP-binding</keyword>
<dbReference type="Pfam" id="PF13238">
    <property type="entry name" value="AAA_18"/>
    <property type="match status" value="1"/>
</dbReference>
<dbReference type="InterPro" id="IPR027417">
    <property type="entry name" value="P-loop_NTPase"/>
</dbReference>
<evidence type="ECO:0000256" key="1">
    <source>
        <dbReference type="ARBA" id="ARBA00000582"/>
    </source>
</evidence>
<dbReference type="Gene3D" id="3.40.50.300">
    <property type="entry name" value="P-loop containing nucleotide triphosphate hydrolases"/>
    <property type="match status" value="1"/>
</dbReference>
<feature type="binding site" evidence="10">
    <location>
        <position position="23"/>
    </location>
    <ligand>
        <name>ATP</name>
        <dbReference type="ChEBI" id="CHEBI:30616"/>
    </ligand>
</feature>
<organism evidence="11 12">
    <name type="scientific">Papiliotrema laurentii</name>
    <name type="common">Cryptococcus laurentii</name>
    <dbReference type="NCBI Taxonomy" id="5418"/>
    <lineage>
        <taxon>Eukaryota</taxon>
        <taxon>Fungi</taxon>
        <taxon>Dikarya</taxon>
        <taxon>Basidiomycota</taxon>
        <taxon>Agaricomycotina</taxon>
        <taxon>Tremellomycetes</taxon>
        <taxon>Tremellales</taxon>
        <taxon>Rhynchogastremaceae</taxon>
        <taxon>Papiliotrema</taxon>
    </lineage>
</organism>
<dbReference type="PANTHER" id="PTHR12595">
    <property type="entry name" value="POS9-ACTIVATING FACTOR FAP7-RELATED"/>
    <property type="match status" value="1"/>
</dbReference>
<evidence type="ECO:0000256" key="5">
    <source>
        <dbReference type="ARBA" id="ARBA00022679"/>
    </source>
</evidence>
<keyword evidence="9 10" id="KW-0539">Nucleus</keyword>
<keyword evidence="2 10" id="KW-0963">Cytoplasm</keyword>
<accession>A0AAD9FN50</accession>
<evidence type="ECO:0000256" key="2">
    <source>
        <dbReference type="ARBA" id="ARBA00022490"/>
    </source>
</evidence>
<evidence type="ECO:0000256" key="4">
    <source>
        <dbReference type="ARBA" id="ARBA00022552"/>
    </source>
</evidence>
<feature type="binding site" evidence="10">
    <location>
        <position position="19"/>
    </location>
    <ligand>
        <name>ATP</name>
        <dbReference type="ChEBI" id="CHEBI:30616"/>
    </ligand>
</feature>
<evidence type="ECO:0000256" key="9">
    <source>
        <dbReference type="ARBA" id="ARBA00023242"/>
    </source>
</evidence>
<dbReference type="SUPFAM" id="SSF52540">
    <property type="entry name" value="P-loop containing nucleoside triphosphate hydrolases"/>
    <property type="match status" value="1"/>
</dbReference>
<evidence type="ECO:0000256" key="3">
    <source>
        <dbReference type="ARBA" id="ARBA00022517"/>
    </source>
</evidence>
<dbReference type="InterPro" id="IPR020618">
    <property type="entry name" value="Adenyl_kinase_AK6"/>
</dbReference>
<comment type="catalytic activity">
    <reaction evidence="10">
        <text>ATP + H2O = ADP + phosphate + H(+)</text>
        <dbReference type="Rhea" id="RHEA:13065"/>
        <dbReference type="ChEBI" id="CHEBI:15377"/>
        <dbReference type="ChEBI" id="CHEBI:15378"/>
        <dbReference type="ChEBI" id="CHEBI:30616"/>
        <dbReference type="ChEBI" id="CHEBI:43474"/>
        <dbReference type="ChEBI" id="CHEBI:456216"/>
    </reaction>
</comment>
<name>A0AAD9FN50_PAPLA</name>
<keyword evidence="6 10" id="KW-0547">Nucleotide-binding</keyword>
<reference evidence="11" key="1">
    <citation type="submission" date="2023-02" db="EMBL/GenBank/DDBJ databases">
        <title>Identification and recombinant expression of a fungal hydrolase from Papiliotrema laurentii that hydrolyzes apple cutin and clears colloidal polyester polyurethane.</title>
        <authorList>
            <consortium name="DOE Joint Genome Institute"/>
            <person name="Roman V.A."/>
            <person name="Bojanowski C."/>
            <person name="Crable B.R."/>
            <person name="Wagner D.N."/>
            <person name="Hung C.S."/>
            <person name="Nadeau L.J."/>
            <person name="Schratz L."/>
            <person name="Haridas S."/>
            <person name="Pangilinan J."/>
            <person name="Lipzen A."/>
            <person name="Na H."/>
            <person name="Yan M."/>
            <person name="Ng V."/>
            <person name="Grigoriev I.V."/>
            <person name="Spatafora J.W."/>
            <person name="Barlow D."/>
            <person name="Biffinger J."/>
            <person name="Kelley-Loughnane N."/>
            <person name="Varaljay V.A."/>
            <person name="Crookes-Goodson W.J."/>
        </authorList>
    </citation>
    <scope>NUCLEOTIDE SEQUENCE</scope>
    <source>
        <strain evidence="11">5307AH</strain>
    </source>
</reference>
<dbReference type="GO" id="GO:0005737">
    <property type="term" value="C:cytoplasm"/>
    <property type="evidence" value="ECO:0007669"/>
    <property type="project" value="UniProtKB-SubCell"/>
</dbReference>
<dbReference type="GO" id="GO:0042274">
    <property type="term" value="P:ribosomal small subunit biogenesis"/>
    <property type="evidence" value="ECO:0007669"/>
    <property type="project" value="UniProtKB-UniRule"/>
</dbReference>
<dbReference type="PANTHER" id="PTHR12595:SF0">
    <property type="entry name" value="ADENYLATE KINASE ISOENZYME 6"/>
    <property type="match status" value="1"/>
</dbReference>
<comment type="caution">
    <text evidence="11">The sequence shown here is derived from an EMBL/GenBank/DDBJ whole genome shotgun (WGS) entry which is preliminary data.</text>
</comment>
<proteinExistence type="inferred from homology"/>
<dbReference type="GO" id="GO:0006364">
    <property type="term" value="P:rRNA processing"/>
    <property type="evidence" value="ECO:0007669"/>
    <property type="project" value="UniProtKB-KW"/>
</dbReference>
<dbReference type="EMBL" id="JAODAN010000012">
    <property type="protein sequence ID" value="KAK1920938.1"/>
    <property type="molecule type" value="Genomic_DNA"/>
</dbReference>
<feature type="binding site" evidence="10">
    <location>
        <position position="126"/>
    </location>
    <ligand>
        <name>ATP</name>
        <dbReference type="ChEBI" id="CHEBI:30616"/>
    </ligand>
</feature>
<evidence type="ECO:0000256" key="10">
    <source>
        <dbReference type="HAMAP-Rule" id="MF_03173"/>
    </source>
</evidence>
<comment type="similarity">
    <text evidence="10">Belongs to the adenylate kinase family. AK6 subfamily.</text>
</comment>
<evidence type="ECO:0000256" key="6">
    <source>
        <dbReference type="ARBA" id="ARBA00022741"/>
    </source>
</evidence>
<dbReference type="AlphaFoldDB" id="A0AAD9FN50"/>
<comment type="caution">
    <text evidence="10">Lacks conserved residue(s) required for the propagation of feature annotation.</text>
</comment>
<evidence type="ECO:0000313" key="11">
    <source>
        <dbReference type="EMBL" id="KAK1920938.1"/>
    </source>
</evidence>
<protein>
    <recommendedName>
        <fullName evidence="10">Adenylate kinase isoenzyme 6 homolog</fullName>
        <shortName evidence="10">AK6</shortName>
        <ecNumber evidence="10">2.7.4.3</ecNumber>
    </recommendedName>
    <alternativeName>
        <fullName evidence="10">Dual activity adenylate kinase/ATPase</fullName>
        <shortName evidence="10">AK/ATPase</shortName>
    </alternativeName>
</protein>
<dbReference type="HAMAP" id="MF_00039">
    <property type="entry name" value="Adenylate_kinase_AK6"/>
    <property type="match status" value="1"/>
</dbReference>
<keyword evidence="12" id="KW-1185">Reference proteome</keyword>
<feature type="region of interest" description="NMPbind" evidence="10">
    <location>
        <begin position="44"/>
        <end position="67"/>
    </location>
</feature>
<comment type="function">
    <text evidence="10">Broad-specificity nucleoside monophosphate (NMP) kinase that catalyzes the reversible transfer of the terminal phosphate group between nucleoside triphosphates and monophosphates. Has also ATPase activity. Involved in the late cytoplasmic maturation steps of the 40S ribosomal particles, specifically 18S rRNA maturation. While NMP activity is not required for ribosome maturation, ATPase activity is. Associates transiently with small ribosomal subunit protein uS11. ATP hydrolysis breaks the interaction with uS11. May temporarily remove uS11 from the ribosome to enable a conformational change of the ribosomal RNA that is needed for the final maturation step of the small ribosomal subunit. Its NMP activity may have a role in nuclear energy homeostasis.</text>
</comment>
<dbReference type="Proteomes" id="UP001182556">
    <property type="component" value="Unassembled WGS sequence"/>
</dbReference>
<dbReference type="GO" id="GO:0005634">
    <property type="term" value="C:nucleus"/>
    <property type="evidence" value="ECO:0007669"/>
    <property type="project" value="UniProtKB-SubCell"/>
</dbReference>
<dbReference type="GO" id="GO:0016887">
    <property type="term" value="F:ATP hydrolysis activity"/>
    <property type="evidence" value="ECO:0007669"/>
    <property type="project" value="UniProtKB-UniRule"/>
</dbReference>
<comment type="subcellular location">
    <subcellularLocation>
        <location evidence="10">Cytoplasm</location>
    </subcellularLocation>
    <subcellularLocation>
        <location evidence="10">Nucleus</location>
    </subcellularLocation>
</comment>
<comment type="catalytic activity">
    <reaction evidence="1 10">
        <text>AMP + ATP = 2 ADP</text>
        <dbReference type="Rhea" id="RHEA:12973"/>
        <dbReference type="ChEBI" id="CHEBI:30616"/>
        <dbReference type="ChEBI" id="CHEBI:456215"/>
        <dbReference type="ChEBI" id="CHEBI:456216"/>
        <dbReference type="EC" id="2.7.4.3"/>
    </reaction>
</comment>
<keyword evidence="5 10" id="KW-0808">Transferase</keyword>